<dbReference type="OrthoDB" id="901313at2"/>
<name>A0A1M6LJZ8_9FLAO</name>
<dbReference type="Pfam" id="PF13229">
    <property type="entry name" value="Beta_helix"/>
    <property type="match status" value="1"/>
</dbReference>
<dbReference type="Gene3D" id="2.60.40.2340">
    <property type="match status" value="1"/>
</dbReference>
<accession>A0A1M6LJZ8</accession>
<dbReference type="InterPro" id="IPR012334">
    <property type="entry name" value="Pectin_lyas_fold"/>
</dbReference>
<organism evidence="2 3">
    <name type="scientific">Maribacter aquivivus</name>
    <dbReference type="NCBI Taxonomy" id="228958"/>
    <lineage>
        <taxon>Bacteria</taxon>
        <taxon>Pseudomonadati</taxon>
        <taxon>Bacteroidota</taxon>
        <taxon>Flavobacteriia</taxon>
        <taxon>Flavobacteriales</taxon>
        <taxon>Flavobacteriaceae</taxon>
        <taxon>Maribacter</taxon>
    </lineage>
</organism>
<evidence type="ECO:0000313" key="3">
    <source>
        <dbReference type="Proteomes" id="UP000184314"/>
    </source>
</evidence>
<dbReference type="EMBL" id="FQZX01000001">
    <property type="protein sequence ID" value="SHJ71500.1"/>
    <property type="molecule type" value="Genomic_DNA"/>
</dbReference>
<dbReference type="InterPro" id="IPR011050">
    <property type="entry name" value="Pectin_lyase_fold/virulence"/>
</dbReference>
<protein>
    <submittedName>
        <fullName evidence="2">Right handed beta helix region</fullName>
    </submittedName>
</protein>
<keyword evidence="3" id="KW-1185">Reference proteome</keyword>
<gene>
    <name evidence="2" type="ORF">SAMN04488007_1190</name>
</gene>
<reference evidence="3" key="1">
    <citation type="submission" date="2016-11" db="EMBL/GenBank/DDBJ databases">
        <authorList>
            <person name="Varghese N."/>
            <person name="Submissions S."/>
        </authorList>
    </citation>
    <scope>NUCLEOTIDE SEQUENCE [LARGE SCALE GENOMIC DNA]</scope>
    <source>
        <strain evidence="3">DSM 16478</strain>
    </source>
</reference>
<dbReference type="InterPro" id="IPR039448">
    <property type="entry name" value="Beta_helix"/>
</dbReference>
<sequence length="484" mass="53067">MARITFKPMYFNTTVFILLVLTFPFLQLGSCSSDHDILSESIIKDTSTEEAVFIPTLRISNFSIQSIDNIGLNTDIIGVIDEEQNLIYVDIDTSSISTLQLKPTITVDSAATVIPDTTTPQDFSEEVTYTVTSENGTEENYTVVPTIAEPETVEPEIVEAPCTSIRQDSGPIIVTENNQRIENLHIKTLNQHGIEINGFTGVVISNCIIDYTGAYMGIKFAKADNLTIENCSIKYTDAPSSGPLPDATRNCIEGFDTENLVITHVKVEDGSTGIRLDQCDESVLTYIEGHNMRGPFPRGQLVQYDKCIGGLLENFSVINDREIAWTEDNISIYKSAGQQIKKGLIVGNNSPRGVGVMFEDQNTEGARGGTGGLVEDVDFLEMGNGVASSVEGSGNVTFNRLRAKQIICGELGQDRGLPASNSLIFAAFDTSGGNKITDCLVYESCNPTNIIWPEYSFEVVDYRDDIDFEPREPILLDFNCNSDN</sequence>
<feature type="domain" description="Right handed beta helix" evidence="1">
    <location>
        <begin position="172"/>
        <end position="285"/>
    </location>
</feature>
<dbReference type="Gene3D" id="2.160.20.10">
    <property type="entry name" value="Single-stranded right-handed beta-helix, Pectin lyase-like"/>
    <property type="match status" value="1"/>
</dbReference>
<proteinExistence type="predicted"/>
<dbReference type="STRING" id="228958.SAMN04488007_1190"/>
<dbReference type="AlphaFoldDB" id="A0A1M6LJZ8"/>
<dbReference type="Proteomes" id="UP000184314">
    <property type="component" value="Unassembled WGS sequence"/>
</dbReference>
<dbReference type="SUPFAM" id="SSF51126">
    <property type="entry name" value="Pectin lyase-like"/>
    <property type="match status" value="2"/>
</dbReference>
<evidence type="ECO:0000313" key="2">
    <source>
        <dbReference type="EMBL" id="SHJ71500.1"/>
    </source>
</evidence>
<evidence type="ECO:0000259" key="1">
    <source>
        <dbReference type="Pfam" id="PF13229"/>
    </source>
</evidence>
<dbReference type="RefSeq" id="WP_073242124.1">
    <property type="nucleotide sequence ID" value="NZ_FQZX01000001.1"/>
</dbReference>